<evidence type="ECO:0000313" key="1">
    <source>
        <dbReference type="EMBL" id="PKA55268.1"/>
    </source>
</evidence>
<dbReference type="InterPro" id="IPR004242">
    <property type="entry name" value="Transposase_21"/>
</dbReference>
<dbReference type="PANTHER" id="PTHR10775:SF182">
    <property type="entry name" value="TRANSPOSON, EN_SPM-LIKE, TRANSPOSASE-ASSOCIATED DOMAIN PROTEIN-RELATED"/>
    <property type="match status" value="1"/>
</dbReference>
<dbReference type="EMBL" id="KZ451980">
    <property type="protein sequence ID" value="PKA55268.1"/>
    <property type="molecule type" value="Genomic_DNA"/>
</dbReference>
<dbReference type="Pfam" id="PF02992">
    <property type="entry name" value="Transposase_21"/>
    <property type="match status" value="1"/>
</dbReference>
<keyword evidence="2" id="KW-1185">Reference proteome</keyword>
<reference evidence="1 2" key="1">
    <citation type="journal article" date="2017" name="Nature">
        <title>The Apostasia genome and the evolution of orchids.</title>
        <authorList>
            <person name="Zhang G.Q."/>
            <person name="Liu K.W."/>
            <person name="Li Z."/>
            <person name="Lohaus R."/>
            <person name="Hsiao Y.Y."/>
            <person name="Niu S.C."/>
            <person name="Wang J.Y."/>
            <person name="Lin Y.C."/>
            <person name="Xu Q."/>
            <person name="Chen L.J."/>
            <person name="Yoshida K."/>
            <person name="Fujiwara S."/>
            <person name="Wang Z.W."/>
            <person name="Zhang Y.Q."/>
            <person name="Mitsuda N."/>
            <person name="Wang M."/>
            <person name="Liu G.H."/>
            <person name="Pecoraro L."/>
            <person name="Huang H.X."/>
            <person name="Xiao X.J."/>
            <person name="Lin M."/>
            <person name="Wu X.Y."/>
            <person name="Wu W.L."/>
            <person name="Chen Y.Y."/>
            <person name="Chang S.B."/>
            <person name="Sakamoto S."/>
            <person name="Ohme-Takagi M."/>
            <person name="Yagi M."/>
            <person name="Zeng S.J."/>
            <person name="Shen C.Y."/>
            <person name="Yeh C.M."/>
            <person name="Luo Y.B."/>
            <person name="Tsai W.C."/>
            <person name="Van de Peer Y."/>
            <person name="Liu Z.J."/>
        </authorList>
    </citation>
    <scope>NUCLEOTIDE SEQUENCE [LARGE SCALE GENOMIC DNA]</scope>
    <source>
        <strain evidence="2">cv. Shenzhen</strain>
        <tissue evidence="1">Stem</tissue>
    </source>
</reference>
<accession>A0A2I0AI96</accession>
<gene>
    <name evidence="1" type="ORF">AXF42_Ash003905</name>
</gene>
<name>A0A2I0AI96_9ASPA</name>
<dbReference type="OrthoDB" id="618044at2759"/>
<evidence type="ECO:0000313" key="2">
    <source>
        <dbReference type="Proteomes" id="UP000236161"/>
    </source>
</evidence>
<dbReference type="PANTHER" id="PTHR10775">
    <property type="entry name" value="OS08G0208400 PROTEIN"/>
    <property type="match status" value="1"/>
</dbReference>
<dbReference type="Proteomes" id="UP000236161">
    <property type="component" value="Unassembled WGS sequence"/>
</dbReference>
<protein>
    <submittedName>
        <fullName evidence="1">Uncharacterized protein</fullName>
    </submittedName>
</protein>
<sequence>MRLYNLKAANGWSNKGFSDLLQLLKEILPAPNQLPISTYEAKKIICKLGMNYEKISACPNDCVLYKIEYIDLNQCPQYGKSRWKLCADDTKEKHGVPAKVMWYLSSIPRFMRLFRNEEHTKNLTWHADGEGRICDRMMRHPADSAQWKYFDFMYEDFAEDPRNLRLGLYTDGFNPHSVQSS</sequence>
<organism evidence="1 2">
    <name type="scientific">Apostasia shenzhenica</name>
    <dbReference type="NCBI Taxonomy" id="1088818"/>
    <lineage>
        <taxon>Eukaryota</taxon>
        <taxon>Viridiplantae</taxon>
        <taxon>Streptophyta</taxon>
        <taxon>Embryophyta</taxon>
        <taxon>Tracheophyta</taxon>
        <taxon>Spermatophyta</taxon>
        <taxon>Magnoliopsida</taxon>
        <taxon>Liliopsida</taxon>
        <taxon>Asparagales</taxon>
        <taxon>Orchidaceae</taxon>
        <taxon>Apostasioideae</taxon>
        <taxon>Apostasia</taxon>
    </lineage>
</organism>
<dbReference type="AlphaFoldDB" id="A0A2I0AI96"/>
<proteinExistence type="predicted"/>